<dbReference type="GO" id="GO:0015977">
    <property type="term" value="P:carbon fixation"/>
    <property type="evidence" value="ECO:0007669"/>
    <property type="project" value="InterPro"/>
</dbReference>
<dbReference type="Pfam" id="PF00884">
    <property type="entry name" value="Sulfatase"/>
    <property type="match status" value="1"/>
</dbReference>
<dbReference type="PANTHER" id="PTHR42693">
    <property type="entry name" value="ARYLSULFATASE FAMILY MEMBER"/>
    <property type="match status" value="1"/>
</dbReference>
<name>A0AA42B6T6_9GAMM</name>
<evidence type="ECO:0000313" key="5">
    <source>
        <dbReference type="EMBL" id="MCM2678698.1"/>
    </source>
</evidence>
<evidence type="ECO:0000313" key="6">
    <source>
        <dbReference type="Proteomes" id="UP001165393"/>
    </source>
</evidence>
<accession>A0AA42B6T6</accession>
<dbReference type="GO" id="GO:0016984">
    <property type="term" value="F:ribulose-bisphosphate carboxylase activity"/>
    <property type="evidence" value="ECO:0007669"/>
    <property type="project" value="InterPro"/>
</dbReference>
<comment type="similarity">
    <text evidence="1">Belongs to the sulfatase family.</text>
</comment>
<dbReference type="PANTHER" id="PTHR42693:SF53">
    <property type="entry name" value="ENDO-4-O-SULFATASE"/>
    <property type="match status" value="1"/>
</dbReference>
<keyword evidence="3" id="KW-0732">Signal</keyword>
<dbReference type="RefSeq" id="WP_251260058.1">
    <property type="nucleotide sequence ID" value="NZ_JAMQGP010000001.1"/>
</dbReference>
<evidence type="ECO:0000256" key="2">
    <source>
        <dbReference type="ARBA" id="ARBA00022801"/>
    </source>
</evidence>
<dbReference type="InterPro" id="IPR000917">
    <property type="entry name" value="Sulfatase_N"/>
</dbReference>
<dbReference type="AlphaFoldDB" id="A0AA42B6T6"/>
<dbReference type="Gene3D" id="3.30.1120.10">
    <property type="match status" value="1"/>
</dbReference>
<evidence type="ECO:0000259" key="4">
    <source>
        <dbReference type="Pfam" id="PF00884"/>
    </source>
</evidence>
<feature type="chain" id="PRO_5041422711" evidence="3">
    <location>
        <begin position="21"/>
        <end position="619"/>
    </location>
</feature>
<dbReference type="Gene3D" id="2.60.120.260">
    <property type="entry name" value="Galactose-binding domain-like"/>
    <property type="match status" value="1"/>
</dbReference>
<proteinExistence type="inferred from homology"/>
<dbReference type="InterPro" id="IPR020878">
    <property type="entry name" value="RuBisCo_large_chain_AS"/>
</dbReference>
<keyword evidence="2 5" id="KW-0378">Hydrolase</keyword>
<dbReference type="PROSITE" id="PS00157">
    <property type="entry name" value="RUBISCO_LARGE"/>
    <property type="match status" value="1"/>
</dbReference>
<protein>
    <submittedName>
        <fullName evidence="5">Sulfatase-like hydrolase/transferase</fullName>
    </submittedName>
</protein>
<dbReference type="SUPFAM" id="SSF53649">
    <property type="entry name" value="Alkaline phosphatase-like"/>
    <property type="match status" value="1"/>
</dbReference>
<dbReference type="GO" id="GO:0004065">
    <property type="term" value="F:arylsulfatase activity"/>
    <property type="evidence" value="ECO:0007669"/>
    <property type="project" value="TreeGrafter"/>
</dbReference>
<keyword evidence="6" id="KW-1185">Reference proteome</keyword>
<feature type="signal peptide" evidence="3">
    <location>
        <begin position="1"/>
        <end position="20"/>
    </location>
</feature>
<reference evidence="5 6" key="1">
    <citation type="journal article" date="2013" name="Antonie Van Leeuwenhoek">
        <title>Echinimonas agarilytica gen. nov., sp. nov., a new gammaproteobacterium isolated from the sea urchin Strongylocentrotus intermedius.</title>
        <authorList>
            <person name="Nedashkovskaya O.I."/>
            <person name="Stenkova A.M."/>
            <person name="Zhukova N.V."/>
            <person name="Van Trappen S."/>
            <person name="Lee J.S."/>
            <person name="Kim S.B."/>
        </authorList>
    </citation>
    <scope>NUCLEOTIDE SEQUENCE [LARGE SCALE GENOMIC DNA]</scope>
    <source>
        <strain evidence="5 6">KMM 6351</strain>
    </source>
</reference>
<gene>
    <name evidence="5" type="ORF">NAF29_03300</name>
</gene>
<dbReference type="Proteomes" id="UP001165393">
    <property type="component" value="Unassembled WGS sequence"/>
</dbReference>
<dbReference type="Gene3D" id="3.40.720.10">
    <property type="entry name" value="Alkaline Phosphatase, subunit A"/>
    <property type="match status" value="1"/>
</dbReference>
<organism evidence="5 6">
    <name type="scientific">Echinimonas agarilytica</name>
    <dbReference type="NCBI Taxonomy" id="1215918"/>
    <lineage>
        <taxon>Bacteria</taxon>
        <taxon>Pseudomonadati</taxon>
        <taxon>Pseudomonadota</taxon>
        <taxon>Gammaproteobacteria</taxon>
        <taxon>Alteromonadales</taxon>
        <taxon>Echinimonadaceae</taxon>
        <taxon>Echinimonas</taxon>
    </lineage>
</organism>
<sequence length="619" mass="68841">MKKIASLMLMACCCAGPALALQPNIVLITADDLGFDDLAIHGNPVTQTPHLDQLAQQSVQFSDFQVTPVCATSRASMLTGRHFYKTGVSGVHGGRDFMKLDELLISESLKDNGYATGTWGKWHVGKTAGYYPWDRGFDDAYYAELYVHENSYGLHNGQDVRHKAWASEVITDYAIDFIDRNKEQPFFAYLSFLAPHEPWLSPEQYVEPYREAGLREPIAQLYGMITEMDAQVGRLMAHLEKRGIADDTLVIFLSDNGPWWDSSNLGAMTQDEWAQRNPNQYSGNKGQSWQNGIKSPLFMRWQGTFKPGTVTHLTDISDLVPTLLALTNTARDAPNLPLDGVNFAASLRDVAHAKPLTRQHPVMIASHDVISNKPLFNQWTPIDVAAKAEMHPEQQWVAIRTEHYKLLQHASNDRAGYPQSIDNYLLVDMKGDPKEGSNIWNDSPETSAQMKSLLLKGYQAILDAPNSFKPPVYQIAMDGADVSVINAFGPSATWGNTQSKAHLLSEMKAAGDGAQYDIQVHDAGTYRLYLKQRSATSSAGMVVKLSTVGEQSQVITQQLSSAEMQSLGRLHLAPGMQQIKLEVVQNNSFKPWAQLNALRRIYLVKEHSKRGPTDLPLPN</sequence>
<feature type="domain" description="Sulfatase N-terminal" evidence="4">
    <location>
        <begin position="23"/>
        <end position="328"/>
    </location>
</feature>
<dbReference type="EMBL" id="JAMQGP010000001">
    <property type="protein sequence ID" value="MCM2678698.1"/>
    <property type="molecule type" value="Genomic_DNA"/>
</dbReference>
<evidence type="ECO:0000256" key="3">
    <source>
        <dbReference type="SAM" id="SignalP"/>
    </source>
</evidence>
<comment type="caution">
    <text evidence="5">The sequence shown here is derived from an EMBL/GenBank/DDBJ whole genome shotgun (WGS) entry which is preliminary data.</text>
</comment>
<dbReference type="InterPro" id="IPR017850">
    <property type="entry name" value="Alkaline_phosphatase_core_sf"/>
</dbReference>
<dbReference type="GO" id="GO:0000287">
    <property type="term" value="F:magnesium ion binding"/>
    <property type="evidence" value="ECO:0007669"/>
    <property type="project" value="InterPro"/>
</dbReference>
<evidence type="ECO:0000256" key="1">
    <source>
        <dbReference type="ARBA" id="ARBA00008779"/>
    </source>
</evidence>
<dbReference type="InterPro" id="IPR050738">
    <property type="entry name" value="Sulfatase"/>
</dbReference>